<proteinExistence type="predicted"/>
<dbReference type="Proteomes" id="UP001589683">
    <property type="component" value="Unassembled WGS sequence"/>
</dbReference>
<dbReference type="EMBL" id="JBHMEA010000009">
    <property type="protein sequence ID" value="MFB9230999.1"/>
    <property type="molecule type" value="Genomic_DNA"/>
</dbReference>
<accession>A0ABV5JC31</accession>
<protein>
    <submittedName>
        <fullName evidence="1">Uncharacterized protein</fullName>
    </submittedName>
</protein>
<name>A0ABV5JC31_9RHOB</name>
<dbReference type="SUPFAM" id="SSF55166">
    <property type="entry name" value="Hedgehog/DD-peptidase"/>
    <property type="match status" value="1"/>
</dbReference>
<reference evidence="1 2" key="1">
    <citation type="submission" date="2024-09" db="EMBL/GenBank/DDBJ databases">
        <authorList>
            <person name="Sun Q."/>
            <person name="Mori K."/>
        </authorList>
    </citation>
    <scope>NUCLEOTIDE SEQUENCE [LARGE SCALE GENOMIC DNA]</scope>
    <source>
        <strain evidence="1 2">CECT 8726</strain>
    </source>
</reference>
<dbReference type="InterPro" id="IPR009045">
    <property type="entry name" value="Zn_M74/Hedgehog-like"/>
</dbReference>
<organism evidence="1 2">
    <name type="scientific">Pseudohalocynthiibacter aestuariivivens</name>
    <dbReference type="NCBI Taxonomy" id="1591409"/>
    <lineage>
        <taxon>Bacteria</taxon>
        <taxon>Pseudomonadati</taxon>
        <taxon>Pseudomonadota</taxon>
        <taxon>Alphaproteobacteria</taxon>
        <taxon>Rhodobacterales</taxon>
        <taxon>Paracoccaceae</taxon>
        <taxon>Pseudohalocynthiibacter</taxon>
    </lineage>
</organism>
<evidence type="ECO:0000313" key="1">
    <source>
        <dbReference type="EMBL" id="MFB9230999.1"/>
    </source>
</evidence>
<gene>
    <name evidence="1" type="ORF">ACFFUT_04260</name>
</gene>
<dbReference type="RefSeq" id="WP_246531793.1">
    <property type="nucleotide sequence ID" value="NZ_JAGFNU010000012.1"/>
</dbReference>
<comment type="caution">
    <text evidence="1">The sequence shown here is derived from an EMBL/GenBank/DDBJ whole genome shotgun (WGS) entry which is preliminary data.</text>
</comment>
<sequence>MRRPGSMWSLETLGRVRLSKYFFMREFLYSEIANFHQLQNIPDNPDLAIKAGEGLCGNLLDPMVETFGVVSVRSGLRSEAVNDFGNEHALNCAKSVSDYAGHIWDRRDAAGHVGACATIVIPWFADQYALGRDWRDLAWWVHDHLPYSEMQFFPKLCAFNLTWHEVPTREIRTWIGGNGVLLRHAEQESETKEQRRARYADFPVFRGLRIPSPNLAKLPN</sequence>
<evidence type="ECO:0000313" key="2">
    <source>
        <dbReference type="Proteomes" id="UP001589683"/>
    </source>
</evidence>
<keyword evidence="2" id="KW-1185">Reference proteome</keyword>